<evidence type="ECO:0000313" key="2">
    <source>
        <dbReference type="Proteomes" id="UP000323506"/>
    </source>
</evidence>
<proteinExistence type="predicted"/>
<protein>
    <submittedName>
        <fullName evidence="1">Uncharacterized protein</fullName>
    </submittedName>
</protein>
<evidence type="ECO:0000313" key="1">
    <source>
        <dbReference type="EMBL" id="TYG93596.1"/>
    </source>
</evidence>
<name>A0A5D2EIW5_GOSDA</name>
<organism evidence="1 2">
    <name type="scientific">Gossypium darwinii</name>
    <name type="common">Darwin's cotton</name>
    <name type="synonym">Gossypium barbadense var. darwinii</name>
    <dbReference type="NCBI Taxonomy" id="34276"/>
    <lineage>
        <taxon>Eukaryota</taxon>
        <taxon>Viridiplantae</taxon>
        <taxon>Streptophyta</taxon>
        <taxon>Embryophyta</taxon>
        <taxon>Tracheophyta</taxon>
        <taxon>Spermatophyta</taxon>
        <taxon>Magnoliopsida</taxon>
        <taxon>eudicotyledons</taxon>
        <taxon>Gunneridae</taxon>
        <taxon>Pentapetalae</taxon>
        <taxon>rosids</taxon>
        <taxon>malvids</taxon>
        <taxon>Malvales</taxon>
        <taxon>Malvaceae</taxon>
        <taxon>Malvoideae</taxon>
        <taxon>Gossypium</taxon>
    </lineage>
</organism>
<reference evidence="1 2" key="1">
    <citation type="submission" date="2019-06" db="EMBL/GenBank/DDBJ databases">
        <title>WGS assembly of Gossypium darwinii.</title>
        <authorList>
            <person name="Chen Z.J."/>
            <person name="Sreedasyam A."/>
            <person name="Ando A."/>
            <person name="Song Q."/>
            <person name="De L."/>
            <person name="Hulse-Kemp A."/>
            <person name="Ding M."/>
            <person name="Ye W."/>
            <person name="Kirkbride R."/>
            <person name="Jenkins J."/>
            <person name="Plott C."/>
            <person name="Lovell J."/>
            <person name="Lin Y.-M."/>
            <person name="Vaughn R."/>
            <person name="Liu B."/>
            <person name="Li W."/>
            <person name="Simpson S."/>
            <person name="Scheffler B."/>
            <person name="Saski C."/>
            <person name="Grover C."/>
            <person name="Hu G."/>
            <person name="Conover J."/>
            <person name="Carlson J."/>
            <person name="Shu S."/>
            <person name="Boston L."/>
            <person name="Williams M."/>
            <person name="Peterson D."/>
            <person name="Mcgee K."/>
            <person name="Jones D."/>
            <person name="Wendel J."/>
            <person name="Stelly D."/>
            <person name="Grimwood J."/>
            <person name="Schmutz J."/>
        </authorList>
    </citation>
    <scope>NUCLEOTIDE SEQUENCE [LARGE SCALE GENOMIC DNA]</scope>
    <source>
        <strain evidence="1">1808015.09</strain>
    </source>
</reference>
<gene>
    <name evidence="1" type="ORF">ES288_A11G122700v1</name>
</gene>
<dbReference type="AlphaFoldDB" id="A0A5D2EIW5"/>
<sequence>MDTENVLETTKAELEDMRRENIYMEERLIAWEKAIEENKAIEELADDLLRNIGVDAGSHNLNENNGRP</sequence>
<keyword evidence="2" id="KW-1185">Reference proteome</keyword>
<accession>A0A5D2EIW5</accession>
<dbReference type="EMBL" id="CM017698">
    <property type="protein sequence ID" value="TYG93596.1"/>
    <property type="molecule type" value="Genomic_DNA"/>
</dbReference>
<dbReference type="Proteomes" id="UP000323506">
    <property type="component" value="Chromosome A11"/>
</dbReference>